<evidence type="ECO:0000259" key="2">
    <source>
        <dbReference type="PROSITE" id="PS50102"/>
    </source>
</evidence>
<sequence length="90" mass="10011">MKRVFAGNLPSDTTERELSELFAGFGKVFSIKLAHDVFSGQCKGFGFIEMEGHEARAAIAGLNGKELRGKPLKVNEEKPRDHKRGGPRRR</sequence>
<feature type="compositionally biased region" description="Basic residues" evidence="1">
    <location>
        <begin position="81"/>
        <end position="90"/>
    </location>
</feature>
<feature type="region of interest" description="Disordered" evidence="1">
    <location>
        <begin position="68"/>
        <end position="90"/>
    </location>
</feature>
<protein>
    <submittedName>
        <fullName evidence="3">RNA-binding protein</fullName>
    </submittedName>
</protein>
<dbReference type="SUPFAM" id="SSF54928">
    <property type="entry name" value="RNA-binding domain, RBD"/>
    <property type="match status" value="1"/>
</dbReference>
<dbReference type="Gene3D" id="3.30.70.330">
    <property type="match status" value="1"/>
</dbReference>
<evidence type="ECO:0000256" key="1">
    <source>
        <dbReference type="SAM" id="MobiDB-lite"/>
    </source>
</evidence>
<dbReference type="InterPro" id="IPR035979">
    <property type="entry name" value="RBD_domain_sf"/>
</dbReference>
<dbReference type="Pfam" id="PF00076">
    <property type="entry name" value="RRM_1"/>
    <property type="match status" value="1"/>
</dbReference>
<evidence type="ECO:0000313" key="3">
    <source>
        <dbReference type="EMBL" id="MES0872586.1"/>
    </source>
</evidence>
<feature type="compositionally biased region" description="Basic and acidic residues" evidence="1">
    <location>
        <begin position="68"/>
        <end position="80"/>
    </location>
</feature>
<proteinExistence type="predicted"/>
<dbReference type="Proteomes" id="UP001465331">
    <property type="component" value="Unassembled WGS sequence"/>
</dbReference>
<organism evidence="3 4">
    <name type="scientific">Sinimarinibacterium thermocellulolyticum</name>
    <dbReference type="NCBI Taxonomy" id="3170016"/>
    <lineage>
        <taxon>Bacteria</taxon>
        <taxon>Pseudomonadati</taxon>
        <taxon>Pseudomonadota</taxon>
        <taxon>Gammaproteobacteria</taxon>
        <taxon>Nevskiales</taxon>
        <taxon>Nevskiaceae</taxon>
        <taxon>Sinimarinibacterium</taxon>
    </lineage>
</organism>
<reference evidence="3 4" key="1">
    <citation type="submission" date="2024-06" db="EMBL/GenBank/DDBJ databases">
        <authorList>
            <person name="Li Z."/>
            <person name="Jiang Y."/>
        </authorList>
    </citation>
    <scope>NUCLEOTIDE SEQUENCE [LARGE SCALE GENOMIC DNA]</scope>
    <source>
        <strain evidence="3 4">HSW-8</strain>
    </source>
</reference>
<dbReference type="InterPro" id="IPR012677">
    <property type="entry name" value="Nucleotide-bd_a/b_plait_sf"/>
</dbReference>
<comment type="caution">
    <text evidence="3">The sequence shown here is derived from an EMBL/GenBank/DDBJ whole genome shotgun (WGS) entry which is preliminary data.</text>
</comment>
<dbReference type="InterPro" id="IPR000504">
    <property type="entry name" value="RRM_dom"/>
</dbReference>
<name>A0ABV2A5U5_9GAMM</name>
<accession>A0ABV2A5U5</accession>
<gene>
    <name evidence="3" type="ORF">ABSH63_00975</name>
</gene>
<dbReference type="SMART" id="SM00360">
    <property type="entry name" value="RRM"/>
    <property type="match status" value="1"/>
</dbReference>
<evidence type="ECO:0000313" key="4">
    <source>
        <dbReference type="Proteomes" id="UP001465331"/>
    </source>
</evidence>
<dbReference type="PANTHER" id="PTHR15241:SF304">
    <property type="entry name" value="RRM DOMAIN-CONTAINING PROTEIN"/>
    <property type="match status" value="1"/>
</dbReference>
<dbReference type="PROSITE" id="PS50102">
    <property type="entry name" value="RRM"/>
    <property type="match status" value="1"/>
</dbReference>
<dbReference type="RefSeq" id="WP_352886561.1">
    <property type="nucleotide sequence ID" value="NZ_JBEPIJ010000001.1"/>
</dbReference>
<dbReference type="EMBL" id="JBEPIJ010000001">
    <property type="protein sequence ID" value="MES0872586.1"/>
    <property type="molecule type" value="Genomic_DNA"/>
</dbReference>
<feature type="domain" description="RRM" evidence="2">
    <location>
        <begin position="2"/>
        <end position="79"/>
    </location>
</feature>
<dbReference type="PANTHER" id="PTHR15241">
    <property type="entry name" value="TRANSFORMER-2-RELATED"/>
    <property type="match status" value="1"/>
</dbReference>
<keyword evidence="4" id="KW-1185">Reference proteome</keyword>